<proteinExistence type="predicted"/>
<evidence type="ECO:0000313" key="1">
    <source>
        <dbReference type="EMBL" id="JAH30533.1"/>
    </source>
</evidence>
<accession>A0A0E9RQA1</accession>
<protein>
    <submittedName>
        <fullName evidence="1">Uncharacterized protein</fullName>
    </submittedName>
</protein>
<reference evidence="1" key="1">
    <citation type="submission" date="2014-11" db="EMBL/GenBank/DDBJ databases">
        <authorList>
            <person name="Amaro Gonzalez C."/>
        </authorList>
    </citation>
    <scope>NUCLEOTIDE SEQUENCE</scope>
</reference>
<name>A0A0E9RQA1_ANGAN</name>
<reference evidence="1" key="2">
    <citation type="journal article" date="2015" name="Fish Shellfish Immunol.">
        <title>Early steps in the European eel (Anguilla anguilla)-Vibrio vulnificus interaction in the gills: Role of the RtxA13 toxin.</title>
        <authorList>
            <person name="Callol A."/>
            <person name="Pajuelo D."/>
            <person name="Ebbesson L."/>
            <person name="Teles M."/>
            <person name="MacKenzie S."/>
            <person name="Amaro C."/>
        </authorList>
    </citation>
    <scope>NUCLEOTIDE SEQUENCE</scope>
</reference>
<organism evidence="1">
    <name type="scientific">Anguilla anguilla</name>
    <name type="common">European freshwater eel</name>
    <name type="synonym">Muraena anguilla</name>
    <dbReference type="NCBI Taxonomy" id="7936"/>
    <lineage>
        <taxon>Eukaryota</taxon>
        <taxon>Metazoa</taxon>
        <taxon>Chordata</taxon>
        <taxon>Craniata</taxon>
        <taxon>Vertebrata</taxon>
        <taxon>Euteleostomi</taxon>
        <taxon>Actinopterygii</taxon>
        <taxon>Neopterygii</taxon>
        <taxon>Teleostei</taxon>
        <taxon>Anguilliformes</taxon>
        <taxon>Anguillidae</taxon>
        <taxon>Anguilla</taxon>
    </lineage>
</organism>
<dbReference type="AlphaFoldDB" id="A0A0E9RQA1"/>
<dbReference type="EMBL" id="GBXM01078044">
    <property type="protein sequence ID" value="JAH30533.1"/>
    <property type="molecule type" value="Transcribed_RNA"/>
</dbReference>
<sequence>MITSVRYRGLSLSIDRALLSLFKTRKLVHSTYSKRGELRQCVYHESLFCFSIM</sequence>